<evidence type="ECO:0000313" key="2">
    <source>
        <dbReference type="EMBL" id="MQY04155.1"/>
    </source>
</evidence>
<dbReference type="EMBL" id="WEGH01000001">
    <property type="protein sequence ID" value="MQY04155.1"/>
    <property type="molecule type" value="Genomic_DNA"/>
</dbReference>
<keyword evidence="3" id="KW-1185">Reference proteome</keyword>
<feature type="transmembrane region" description="Helical" evidence="1">
    <location>
        <begin position="35"/>
        <end position="55"/>
    </location>
</feature>
<reference evidence="2 3" key="1">
    <citation type="submission" date="2019-10" db="EMBL/GenBank/DDBJ databases">
        <title>Actinomadura rubteroloni sp. nov. and Actinomadura macrotermitis sp. nov., isolated from the gut of fungus growing-termite Macrotermes natalensis.</title>
        <authorList>
            <person name="Benndorf R."/>
            <person name="Martin K."/>
            <person name="Kuefner M."/>
            <person name="De Beer W."/>
            <person name="Kaster A.-K."/>
            <person name="Vollmers J."/>
            <person name="Poulsen M."/>
            <person name="Beemelmanns C."/>
        </authorList>
    </citation>
    <scope>NUCLEOTIDE SEQUENCE [LARGE SCALE GENOMIC DNA]</scope>
    <source>
        <strain evidence="2 3">RB68</strain>
    </source>
</reference>
<comment type="caution">
    <text evidence="2">The sequence shown here is derived from an EMBL/GenBank/DDBJ whole genome shotgun (WGS) entry which is preliminary data.</text>
</comment>
<evidence type="ECO:0000256" key="1">
    <source>
        <dbReference type="SAM" id="Phobius"/>
    </source>
</evidence>
<dbReference type="Proteomes" id="UP000487268">
    <property type="component" value="Unassembled WGS sequence"/>
</dbReference>
<dbReference type="RefSeq" id="WP_153531967.1">
    <property type="nucleotide sequence ID" value="NZ_WEGH01000001.1"/>
</dbReference>
<organism evidence="2 3">
    <name type="scientific">Actinomadura macrotermitis</name>
    <dbReference type="NCBI Taxonomy" id="2585200"/>
    <lineage>
        <taxon>Bacteria</taxon>
        <taxon>Bacillati</taxon>
        <taxon>Actinomycetota</taxon>
        <taxon>Actinomycetes</taxon>
        <taxon>Streptosporangiales</taxon>
        <taxon>Thermomonosporaceae</taxon>
        <taxon>Actinomadura</taxon>
    </lineage>
</organism>
<evidence type="ECO:0000313" key="3">
    <source>
        <dbReference type="Proteomes" id="UP000487268"/>
    </source>
</evidence>
<protein>
    <submittedName>
        <fullName evidence="2">Uncharacterized protein</fullName>
    </submittedName>
</protein>
<dbReference type="AlphaFoldDB" id="A0A7K0BSH2"/>
<gene>
    <name evidence="2" type="ORF">ACRB68_22060</name>
</gene>
<proteinExistence type="predicted"/>
<keyword evidence="1" id="KW-0472">Membrane</keyword>
<feature type="transmembrane region" description="Helical" evidence="1">
    <location>
        <begin position="61"/>
        <end position="79"/>
    </location>
</feature>
<dbReference type="OrthoDB" id="9838782at2"/>
<keyword evidence="1" id="KW-0812">Transmembrane</keyword>
<keyword evidence="1" id="KW-1133">Transmembrane helix</keyword>
<accession>A0A7K0BSH2</accession>
<name>A0A7K0BSH2_9ACTN</name>
<sequence>MKRVTAFREAITASWDQPDALVEALSRASPWEKRIMKWGALLVFLAGPFALWGLLEPSGNVSSIAVIPFCAGVIMTLGVEGRVMNRELFSASSTLAGAGVLARIGAALAAEPGRYAEWREHLLTIRDEGRLALLAAGCEQVKAGFISRIEWFWRDVTQRAVRWVLRSNGRTWSLVACTIAYIVGDVAQTSIGVALVPLISLSWTASQAVPWLRDRLDAHPPKRKPDQTS</sequence>